<dbReference type="GO" id="GO:0000166">
    <property type="term" value="F:nucleotide binding"/>
    <property type="evidence" value="ECO:0007669"/>
    <property type="project" value="InterPro"/>
</dbReference>
<gene>
    <name evidence="3" type="ORF">S01H1_66175</name>
</gene>
<dbReference type="Pfam" id="PF22725">
    <property type="entry name" value="GFO_IDH_MocA_C3"/>
    <property type="match status" value="1"/>
</dbReference>
<name>X0XES5_9ZZZZ</name>
<evidence type="ECO:0000259" key="2">
    <source>
        <dbReference type="Pfam" id="PF22725"/>
    </source>
</evidence>
<dbReference type="PANTHER" id="PTHR43249">
    <property type="entry name" value="UDP-N-ACETYL-2-AMINO-2-DEOXY-D-GLUCURONATE OXIDASE"/>
    <property type="match status" value="1"/>
</dbReference>
<reference evidence="3" key="1">
    <citation type="journal article" date="2014" name="Front. Microbiol.">
        <title>High frequency of phylogenetically diverse reductive dehalogenase-homologous genes in deep subseafloor sedimentary metagenomes.</title>
        <authorList>
            <person name="Kawai M."/>
            <person name="Futagami T."/>
            <person name="Toyoda A."/>
            <person name="Takaki Y."/>
            <person name="Nishi S."/>
            <person name="Hori S."/>
            <person name="Arai W."/>
            <person name="Tsubouchi T."/>
            <person name="Morono Y."/>
            <person name="Uchiyama I."/>
            <person name="Ito T."/>
            <person name="Fujiyama A."/>
            <person name="Inagaki F."/>
            <person name="Takami H."/>
        </authorList>
    </citation>
    <scope>NUCLEOTIDE SEQUENCE</scope>
    <source>
        <strain evidence="3">Expedition CK06-06</strain>
    </source>
</reference>
<dbReference type="SUPFAM" id="SSF51735">
    <property type="entry name" value="NAD(P)-binding Rossmann-fold domains"/>
    <property type="match status" value="1"/>
</dbReference>
<proteinExistence type="predicted"/>
<dbReference type="InterPro" id="IPR055170">
    <property type="entry name" value="GFO_IDH_MocA-like_dom"/>
</dbReference>
<comment type="caution">
    <text evidence="3">The sequence shown here is derived from an EMBL/GenBank/DDBJ whole genome shotgun (WGS) entry which is preliminary data.</text>
</comment>
<dbReference type="Pfam" id="PF01408">
    <property type="entry name" value="GFO_IDH_MocA"/>
    <property type="match status" value="1"/>
</dbReference>
<evidence type="ECO:0000259" key="1">
    <source>
        <dbReference type="Pfam" id="PF01408"/>
    </source>
</evidence>
<dbReference type="EMBL" id="BARS01043742">
    <property type="protein sequence ID" value="GAG41590.1"/>
    <property type="molecule type" value="Genomic_DNA"/>
</dbReference>
<dbReference type="InterPro" id="IPR000683">
    <property type="entry name" value="Gfo/Idh/MocA-like_OxRdtase_N"/>
</dbReference>
<dbReference type="InterPro" id="IPR052515">
    <property type="entry name" value="Gfo/Idh/MocA_Oxidoreductase"/>
</dbReference>
<accession>X0XES5</accession>
<dbReference type="PANTHER" id="PTHR43249:SF1">
    <property type="entry name" value="D-GLUCOSIDE 3-DEHYDROGENASE"/>
    <property type="match status" value="1"/>
</dbReference>
<dbReference type="AlphaFoldDB" id="X0XES5"/>
<sequence>MKRTRLAIIGCGGFVHSHVSAILDHVKNFKFVGLADTARSHAKRLAESHPIGPDAAIYTDYTKMLEEVSPEAVIVSTPHTLHFRHCHDAISAGAHVMVEKPMVTNSLDARKLLRHAKARKRVLQIAIQGTYTDTFSYARQLITDGTMGDLQLVTGVMAQDWMKATARTWRQELSLSGGGQLYDSSAHVLSAMMFLVDSPVKE</sequence>
<protein>
    <submittedName>
        <fullName evidence="3">Uncharacterized protein</fullName>
    </submittedName>
</protein>
<feature type="domain" description="Gfo/Idh/MocA-like oxidoreductase N-terminal" evidence="1">
    <location>
        <begin position="5"/>
        <end position="125"/>
    </location>
</feature>
<dbReference type="Gene3D" id="3.30.360.10">
    <property type="entry name" value="Dihydrodipicolinate Reductase, domain 2"/>
    <property type="match status" value="1"/>
</dbReference>
<feature type="non-terminal residue" evidence="3">
    <location>
        <position position="202"/>
    </location>
</feature>
<evidence type="ECO:0000313" key="3">
    <source>
        <dbReference type="EMBL" id="GAG41590.1"/>
    </source>
</evidence>
<feature type="domain" description="GFO/IDH/MocA-like oxidoreductase" evidence="2">
    <location>
        <begin position="136"/>
        <end position="201"/>
    </location>
</feature>
<organism evidence="3">
    <name type="scientific">marine sediment metagenome</name>
    <dbReference type="NCBI Taxonomy" id="412755"/>
    <lineage>
        <taxon>unclassified sequences</taxon>
        <taxon>metagenomes</taxon>
        <taxon>ecological metagenomes</taxon>
    </lineage>
</organism>
<dbReference type="InterPro" id="IPR036291">
    <property type="entry name" value="NAD(P)-bd_dom_sf"/>
</dbReference>
<dbReference type="Gene3D" id="3.40.50.720">
    <property type="entry name" value="NAD(P)-binding Rossmann-like Domain"/>
    <property type="match status" value="1"/>
</dbReference>